<protein>
    <submittedName>
        <fullName evidence="3">Uncharacterized protein</fullName>
    </submittedName>
</protein>
<reference evidence="3 4" key="1">
    <citation type="submission" date="2018-03" db="EMBL/GenBank/DDBJ databases">
        <title>Massilia armeniaca sp. nov., isolated from desert soil.</title>
        <authorList>
            <person name="Huang H."/>
            <person name="Ren M."/>
        </authorList>
    </citation>
    <scope>NUCLEOTIDE SEQUENCE [LARGE SCALE GENOMIC DNA]</scope>
    <source>
        <strain evidence="3 4">ZMN-3</strain>
    </source>
</reference>
<dbReference type="EMBL" id="CP028324">
    <property type="protein sequence ID" value="AVR96630.1"/>
    <property type="molecule type" value="Genomic_DNA"/>
</dbReference>
<name>A0A2R4CAV0_9BURK</name>
<accession>A0A2R4CAV0</accession>
<feature type="coiled-coil region" evidence="1">
    <location>
        <begin position="27"/>
        <end position="61"/>
    </location>
</feature>
<dbReference type="KEGG" id="masz:C9I28_13705"/>
<gene>
    <name evidence="3" type="ORF">C9I28_13705</name>
</gene>
<sequence>MKLTLDFAPPRRPWWHWLPAAVALLCLAAILVQLTKEQAELEKAQASHASLDAHVRRLERQSAQARQSSAAQRDAAAAAQSIAAALAYPWGEELAVIERADLAEVALFSLAQAQEERRGELVVEARDADSLNTYAARLNSTAVDGRWYITLMQAQPDATAPRLRATVKFEPVGKR</sequence>
<keyword evidence="1" id="KW-0175">Coiled coil</keyword>
<keyword evidence="2" id="KW-1133">Transmembrane helix</keyword>
<keyword evidence="2" id="KW-0472">Membrane</keyword>
<evidence type="ECO:0000256" key="1">
    <source>
        <dbReference type="SAM" id="Coils"/>
    </source>
</evidence>
<dbReference type="AlphaFoldDB" id="A0A2R4CAV0"/>
<dbReference type="Proteomes" id="UP000240505">
    <property type="component" value="Chromosome"/>
</dbReference>
<proteinExistence type="predicted"/>
<dbReference type="RefSeq" id="WP_107141979.1">
    <property type="nucleotide sequence ID" value="NZ_CP028324.1"/>
</dbReference>
<feature type="transmembrane region" description="Helical" evidence="2">
    <location>
        <begin position="14"/>
        <end position="34"/>
    </location>
</feature>
<keyword evidence="4" id="KW-1185">Reference proteome</keyword>
<evidence type="ECO:0000256" key="2">
    <source>
        <dbReference type="SAM" id="Phobius"/>
    </source>
</evidence>
<keyword evidence="2" id="KW-0812">Transmembrane</keyword>
<organism evidence="3 4">
    <name type="scientific">Pseudoduganella armeniaca</name>
    <dbReference type="NCBI Taxonomy" id="2072590"/>
    <lineage>
        <taxon>Bacteria</taxon>
        <taxon>Pseudomonadati</taxon>
        <taxon>Pseudomonadota</taxon>
        <taxon>Betaproteobacteria</taxon>
        <taxon>Burkholderiales</taxon>
        <taxon>Oxalobacteraceae</taxon>
        <taxon>Telluria group</taxon>
        <taxon>Pseudoduganella</taxon>
    </lineage>
</organism>
<evidence type="ECO:0000313" key="4">
    <source>
        <dbReference type="Proteomes" id="UP000240505"/>
    </source>
</evidence>
<evidence type="ECO:0000313" key="3">
    <source>
        <dbReference type="EMBL" id="AVR96630.1"/>
    </source>
</evidence>